<dbReference type="EMBL" id="CP119108">
    <property type="protein sequence ID" value="WEG08791.1"/>
    <property type="molecule type" value="Genomic_DNA"/>
</dbReference>
<proteinExistence type="predicted"/>
<protein>
    <recommendedName>
        <fullName evidence="3">Lipoprotein</fullName>
    </recommendedName>
</protein>
<reference evidence="1 2" key="1">
    <citation type="submission" date="2023-03" db="EMBL/GenBank/DDBJ databases">
        <title>Genome sequence of Microbacterium sp. KACC 23027.</title>
        <authorList>
            <person name="Kim S."/>
            <person name="Heo J."/>
            <person name="Kwon S.-W."/>
        </authorList>
    </citation>
    <scope>NUCLEOTIDE SEQUENCE [LARGE SCALE GENOMIC DNA]</scope>
    <source>
        <strain evidence="1 2">KACC 23027</strain>
    </source>
</reference>
<accession>A0ABY8C168</accession>
<evidence type="ECO:0000313" key="2">
    <source>
        <dbReference type="Proteomes" id="UP001214553"/>
    </source>
</evidence>
<dbReference type="RefSeq" id="WP_275278118.1">
    <property type="nucleotide sequence ID" value="NZ_CP119108.1"/>
</dbReference>
<evidence type="ECO:0000313" key="1">
    <source>
        <dbReference type="EMBL" id="WEG08791.1"/>
    </source>
</evidence>
<name>A0ABY8C168_9MICO</name>
<evidence type="ECO:0008006" key="3">
    <source>
        <dbReference type="Google" id="ProtNLM"/>
    </source>
</evidence>
<organism evidence="1 2">
    <name type="scientific">Microbacterium horticulturae</name>
    <dbReference type="NCBI Taxonomy" id="3028316"/>
    <lineage>
        <taxon>Bacteria</taxon>
        <taxon>Bacillati</taxon>
        <taxon>Actinomycetota</taxon>
        <taxon>Actinomycetes</taxon>
        <taxon>Micrococcales</taxon>
        <taxon>Microbacteriaceae</taxon>
        <taxon>Microbacterium</taxon>
    </lineage>
</organism>
<dbReference type="Proteomes" id="UP001214553">
    <property type="component" value="Chromosome"/>
</dbReference>
<dbReference type="PROSITE" id="PS51257">
    <property type="entry name" value="PROKAR_LIPOPROTEIN"/>
    <property type="match status" value="1"/>
</dbReference>
<sequence length="272" mass="29563">MPDPKKALRTTALLSPLLVAATLAGCATPGQTRAEEQATRARHDAAEIARHLYRGPTDTIDDYARWADDDLGDRTSPEPIGYTSYPDATHNDPLGALQLRVTLESYDGSDPYVACFESQFDFWGVVTNEHAHWDDDNSVARPIECPADAHPIDPPVDTRPVYVVPDGAEEIVVDVLTRASAQDSADAIRADIVKRMPRPTGEREVAFDPSVAIGDQQIGFAMGDADDCLLAVHRPSGEVEVLNVPRVLLQPGELGCRADTALRPVEQLRAPH</sequence>
<gene>
    <name evidence="1" type="ORF">PU630_16355</name>
</gene>
<keyword evidence="2" id="KW-1185">Reference proteome</keyword>